<feature type="transmembrane region" description="Helical" evidence="6">
    <location>
        <begin position="7"/>
        <end position="29"/>
    </location>
</feature>
<feature type="transmembrane region" description="Helical" evidence="6">
    <location>
        <begin position="735"/>
        <end position="758"/>
    </location>
</feature>
<evidence type="ECO:0000259" key="7">
    <source>
        <dbReference type="PROSITE" id="PS50127"/>
    </source>
</evidence>
<dbReference type="Proteomes" id="UP000054721">
    <property type="component" value="Unassembled WGS sequence"/>
</dbReference>
<feature type="transmembrane region" description="Helical" evidence="6">
    <location>
        <begin position="637"/>
        <end position="655"/>
    </location>
</feature>
<evidence type="ECO:0000256" key="4">
    <source>
        <dbReference type="ARBA" id="ARBA00022989"/>
    </source>
</evidence>
<evidence type="ECO:0000256" key="1">
    <source>
        <dbReference type="ARBA" id="ARBA00004141"/>
    </source>
</evidence>
<evidence type="ECO:0000256" key="5">
    <source>
        <dbReference type="ARBA" id="ARBA00023136"/>
    </source>
</evidence>
<dbReference type="AlphaFoldDB" id="A0A0V1L016"/>
<evidence type="ECO:0000313" key="9">
    <source>
        <dbReference type="Proteomes" id="UP000054721"/>
    </source>
</evidence>
<keyword evidence="5 6" id="KW-0472">Membrane</keyword>
<feature type="transmembrane region" description="Helical" evidence="6">
    <location>
        <begin position="552"/>
        <end position="576"/>
    </location>
</feature>
<dbReference type="InterPro" id="IPR016135">
    <property type="entry name" value="UBQ-conjugating_enzyme/RWD"/>
</dbReference>
<protein>
    <submittedName>
        <fullName evidence="8">Ubiquitin-conjugating enzyme E2 J2</fullName>
    </submittedName>
</protein>
<dbReference type="PANTHER" id="PTHR20661">
    <property type="entry name" value="PHOSPHATIDYLINOSITOL-GLYCAN BIOSYNTHESIS CLASS W PROTEIN"/>
    <property type="match status" value="1"/>
</dbReference>
<feature type="transmembrane region" description="Helical" evidence="6">
    <location>
        <begin position="667"/>
        <end position="685"/>
    </location>
</feature>
<dbReference type="EMBL" id="JYDW01000179">
    <property type="protein sequence ID" value="KRZ52900.1"/>
    <property type="molecule type" value="Genomic_DNA"/>
</dbReference>
<sequence length="986" mass="111039">LKTKRPVIISITLNTVEGMIVMFVGDLFAECPIESYPSPAYESVIDSSRYFVIRLQDPTGRTAQIGLGFADRGDAFDLTVALRDHFRHEEIADEIKKEELAESNKPKLDLGFKEGETITINIGKKTAVNSDMRNRPKSSALQHDTVPILLPPPPGHVQKNSNKKLIQWKSVIQPLYKNRPTIVIENDNRMPGDALRAGARLRKDAARLARDPVPYVKAMPLPSNILEWHYLLRGPEDSPYAGGFYHGKLIFPSDYPFKPPSIYIITPNGRFKPNTRLCLSISDFHPDTWNPTWSKQKLARRSILYNLQSAVVRDLFPEEYETMKMLAGDDALEPIEDDSDDDVLLYLMKTVLNNCNLVYLTLKCSQRTDFAIFEANPPPGLLFRIAICKSERVLAPALPIHEKLKFHNPEHHPDFGSWRWLFQSENLHFGQLQPKSLCKNHYANSTPVVCCGVLYLFLDKMDESDAGDLLLSNGKFASPKEIILFTLIAHSSVLLRSSILLSMAASSSTSPHRHYFFLLCKHNLWLRFLVDYCCLILPTVLAVSVFRDSIGSLLVCMLTVSLALLYVGNVGSTAIVPSGRVQLLLSGQFSDHHSVTITYFRSYVFVATSVCILAVDFGTFPKRFCKTEQFGYSLMDVGVGMFTFANGLVSPVARMRTPKLCKELKNAMLLATIGLARLVFVRWSGYAVNETEYGADWNFFFTLASLKVCILQPCIVHANNIHLFVRFTLQITVELLVIVCVLPVGCTLAVAALLAVGYEFALQFAGLEVYLLEAFSTRCRTFFSLNREGLHSLFGYASLYLVGVHVGRLLFNFRQQLNERNNIAGWSILKMIKLLIFCAAFAFACYHCSWLPSRRLANASYVIWMCFLCIFDTLSIFVLVFIVQCLYMSIPAVCRSNTCFFRCLKNSLLFLLFTDQSDVEWNWIFGSCLWTSINKHGLLYFLLSNVITGLVNMTVETKTFNASASLVILVTYSFLGSLPFALPPTG</sequence>
<dbReference type="Pfam" id="PF06423">
    <property type="entry name" value="GWT1"/>
    <property type="match status" value="1"/>
</dbReference>
<name>A0A0V1L016_9BILA</name>
<comment type="caution">
    <text evidence="8">The sequence shown here is derived from an EMBL/GenBank/DDBJ whole genome shotgun (WGS) entry which is preliminary data.</text>
</comment>
<feature type="transmembrane region" description="Helical" evidence="6">
    <location>
        <begin position="832"/>
        <end position="849"/>
    </location>
</feature>
<feature type="domain" description="UBC core" evidence="7">
    <location>
        <begin position="196"/>
        <end position="352"/>
    </location>
</feature>
<dbReference type="Pfam" id="PF00179">
    <property type="entry name" value="UQ_con"/>
    <property type="match status" value="1"/>
</dbReference>
<evidence type="ECO:0000256" key="3">
    <source>
        <dbReference type="ARBA" id="ARBA00022692"/>
    </source>
</evidence>
<evidence type="ECO:0000256" key="2">
    <source>
        <dbReference type="ARBA" id="ARBA00007736"/>
    </source>
</evidence>
<gene>
    <name evidence="8" type="primary">Ube2j2</name>
    <name evidence="8" type="ORF">T02_10065</name>
</gene>
<feature type="transmembrane region" description="Helical" evidence="6">
    <location>
        <begin position="597"/>
        <end position="617"/>
    </location>
</feature>
<dbReference type="Gene3D" id="2.30.29.30">
    <property type="entry name" value="Pleckstrin-homology domain (PH domain)/Phosphotyrosine-binding domain (PTB)"/>
    <property type="match status" value="1"/>
</dbReference>
<keyword evidence="3 6" id="KW-0812">Transmembrane</keyword>
<feature type="transmembrane region" description="Helical" evidence="6">
    <location>
        <begin position="793"/>
        <end position="811"/>
    </location>
</feature>
<dbReference type="GO" id="GO:0072659">
    <property type="term" value="P:protein localization to plasma membrane"/>
    <property type="evidence" value="ECO:0007669"/>
    <property type="project" value="TreeGrafter"/>
</dbReference>
<feature type="transmembrane region" description="Helical" evidence="6">
    <location>
        <begin position="524"/>
        <end position="546"/>
    </location>
</feature>
<reference evidence="8 9" key="1">
    <citation type="submission" date="2015-05" db="EMBL/GenBank/DDBJ databases">
        <title>Evolution of Trichinella species and genotypes.</title>
        <authorList>
            <person name="Korhonen P.K."/>
            <person name="Edoardo P."/>
            <person name="Giuseppe L.R."/>
            <person name="Gasser R.B."/>
        </authorList>
    </citation>
    <scope>NUCLEOTIDE SEQUENCE [LARGE SCALE GENOMIC DNA]</scope>
    <source>
        <strain evidence="8">ISS10</strain>
    </source>
</reference>
<feature type="transmembrane region" description="Helical" evidence="6">
    <location>
        <begin position="861"/>
        <end position="887"/>
    </location>
</feature>
<evidence type="ECO:0000256" key="6">
    <source>
        <dbReference type="SAM" id="Phobius"/>
    </source>
</evidence>
<proteinExistence type="inferred from homology"/>
<accession>A0A0V1L016</accession>
<feature type="transmembrane region" description="Helical" evidence="6">
    <location>
        <begin position="962"/>
        <end position="982"/>
    </location>
</feature>
<evidence type="ECO:0000313" key="8">
    <source>
        <dbReference type="EMBL" id="KRZ52900.1"/>
    </source>
</evidence>
<dbReference type="InterPro" id="IPR009447">
    <property type="entry name" value="PIGW/GWT1"/>
</dbReference>
<dbReference type="SUPFAM" id="SSF50729">
    <property type="entry name" value="PH domain-like"/>
    <property type="match status" value="1"/>
</dbReference>
<dbReference type="PROSITE" id="PS50127">
    <property type="entry name" value="UBC_2"/>
    <property type="match status" value="1"/>
</dbReference>
<feature type="non-terminal residue" evidence="8">
    <location>
        <position position="1"/>
    </location>
</feature>
<dbReference type="GO" id="GO:0006897">
    <property type="term" value="P:endocytosis"/>
    <property type="evidence" value="ECO:0007669"/>
    <property type="project" value="InterPro"/>
</dbReference>
<keyword evidence="4 6" id="KW-1133">Transmembrane helix</keyword>
<dbReference type="SMART" id="SM00212">
    <property type="entry name" value="UBCc"/>
    <property type="match status" value="1"/>
</dbReference>
<dbReference type="GO" id="GO:0005783">
    <property type="term" value="C:endoplasmic reticulum"/>
    <property type="evidence" value="ECO:0007669"/>
    <property type="project" value="TreeGrafter"/>
</dbReference>
<comment type="similarity">
    <text evidence="2">Belongs to the NECAP family.</text>
</comment>
<dbReference type="GO" id="GO:0032216">
    <property type="term" value="F:glucosaminyl-phosphatidylinositol O-acyltransferase activity"/>
    <property type="evidence" value="ECO:0007669"/>
    <property type="project" value="TreeGrafter"/>
</dbReference>
<dbReference type="InterPro" id="IPR000608">
    <property type="entry name" value="UBC"/>
</dbReference>
<dbReference type="Gene3D" id="3.10.110.10">
    <property type="entry name" value="Ubiquitin Conjugating Enzyme"/>
    <property type="match status" value="1"/>
</dbReference>
<dbReference type="GO" id="GO:0016020">
    <property type="term" value="C:membrane"/>
    <property type="evidence" value="ECO:0007669"/>
    <property type="project" value="UniProtKB-SubCell"/>
</dbReference>
<dbReference type="OrthoDB" id="10265489at2759"/>
<dbReference type="GO" id="GO:0006506">
    <property type="term" value="P:GPI anchor biosynthetic process"/>
    <property type="evidence" value="ECO:0007669"/>
    <property type="project" value="InterPro"/>
</dbReference>
<dbReference type="SUPFAM" id="SSF54495">
    <property type="entry name" value="UBC-like"/>
    <property type="match status" value="1"/>
</dbReference>
<keyword evidence="9" id="KW-1185">Reference proteome</keyword>
<comment type="subcellular location">
    <subcellularLocation>
        <location evidence="1">Membrane</location>
        <topology evidence="1">Multi-pass membrane protein</topology>
    </subcellularLocation>
</comment>
<dbReference type="CDD" id="cd23799">
    <property type="entry name" value="UBCc_UBE2J"/>
    <property type="match status" value="1"/>
</dbReference>
<organism evidence="8 9">
    <name type="scientific">Trichinella nativa</name>
    <dbReference type="NCBI Taxonomy" id="6335"/>
    <lineage>
        <taxon>Eukaryota</taxon>
        <taxon>Metazoa</taxon>
        <taxon>Ecdysozoa</taxon>
        <taxon>Nematoda</taxon>
        <taxon>Enoplea</taxon>
        <taxon>Dorylaimia</taxon>
        <taxon>Trichinellida</taxon>
        <taxon>Trichinellidae</taxon>
        <taxon>Trichinella</taxon>
    </lineage>
</organism>
<dbReference type="InterPro" id="IPR012466">
    <property type="entry name" value="NECAP_PHear"/>
</dbReference>
<dbReference type="PANTHER" id="PTHR20661:SF0">
    <property type="entry name" value="PHOSPHATIDYLINOSITOL-GLYCAN BIOSYNTHESIS CLASS W PROTEIN"/>
    <property type="match status" value="1"/>
</dbReference>
<dbReference type="InterPro" id="IPR011993">
    <property type="entry name" value="PH-like_dom_sf"/>
</dbReference>
<dbReference type="Pfam" id="PF07933">
    <property type="entry name" value="DUF1681"/>
    <property type="match status" value="1"/>
</dbReference>